<protein>
    <submittedName>
        <fullName evidence="2">Uncharacterized protein</fullName>
    </submittedName>
</protein>
<dbReference type="WBParaSite" id="ES5_v2.g21356.t1">
    <property type="protein sequence ID" value="ES5_v2.g21356.t1"/>
    <property type="gene ID" value="ES5_v2.g21356"/>
</dbReference>
<accession>A0AC34FX82</accession>
<name>A0AC34FX82_9BILA</name>
<organism evidence="1 2">
    <name type="scientific">Panagrolaimus sp. ES5</name>
    <dbReference type="NCBI Taxonomy" id="591445"/>
    <lineage>
        <taxon>Eukaryota</taxon>
        <taxon>Metazoa</taxon>
        <taxon>Ecdysozoa</taxon>
        <taxon>Nematoda</taxon>
        <taxon>Chromadorea</taxon>
        <taxon>Rhabditida</taxon>
        <taxon>Tylenchina</taxon>
        <taxon>Panagrolaimomorpha</taxon>
        <taxon>Panagrolaimoidea</taxon>
        <taxon>Panagrolaimidae</taxon>
        <taxon>Panagrolaimus</taxon>
    </lineage>
</organism>
<reference evidence="2" key="1">
    <citation type="submission" date="2022-11" db="UniProtKB">
        <authorList>
            <consortium name="WormBaseParasite"/>
        </authorList>
    </citation>
    <scope>IDENTIFICATION</scope>
</reference>
<dbReference type="Proteomes" id="UP000887579">
    <property type="component" value="Unplaced"/>
</dbReference>
<evidence type="ECO:0000313" key="2">
    <source>
        <dbReference type="WBParaSite" id="ES5_v2.g21356.t1"/>
    </source>
</evidence>
<proteinExistence type="predicted"/>
<sequence>MIPGHLEIGNRETELIVAPKLRKSVEFGGVEEHQWNPPTTTKGKEAKLYSVDEYYSQDRSARANCLWLSESILFVCLFWYSVLSFILQPPWHSFLQARNQLVEIQTPNTSLIDSFDTLITPLSVTSTFVYIVIGDKADNHLLDQIHQCSENKLQFEINRLERKAKTLPTKEKEIFLLPFVYSKDLPQNGSQSLSVEPKKN</sequence>
<evidence type="ECO:0000313" key="1">
    <source>
        <dbReference type="Proteomes" id="UP000887579"/>
    </source>
</evidence>